<accession>A0ABZ0Z2H9</accession>
<keyword evidence="2" id="KW-1185">Reference proteome</keyword>
<name>A0ABZ0Z2H9_9CAUD</name>
<reference evidence="1 2" key="1">
    <citation type="submission" date="2023-11" db="EMBL/GenBank/DDBJ databases">
        <authorList>
            <person name="Cook R."/>
            <person name="Crisci M."/>
            <person name="Pye H."/>
            <person name="Adriaenssens E."/>
            <person name="Santini J."/>
        </authorList>
    </citation>
    <scope>NUCLEOTIDE SEQUENCE [LARGE SCALE GENOMIC DNA]</scope>
    <source>
        <strain evidence="1">Lak_Megaphage_Sonny</strain>
    </source>
</reference>
<sequence>MGQLGILSDNIDMINYIFKYLNLNEIKDFNGDWWWSSTEYSDYCSWCLYNGRTNNYNKVIDYNRIFPLFAVKNNLKL</sequence>
<organism evidence="1 2">
    <name type="scientific">phage Lak_Megaphage_Sonny</name>
    <dbReference type="NCBI Taxonomy" id="3109229"/>
    <lineage>
        <taxon>Viruses</taxon>
        <taxon>Duplodnaviria</taxon>
        <taxon>Heunggongvirae</taxon>
        <taxon>Uroviricota</taxon>
        <taxon>Caudoviricetes</taxon>
        <taxon>Caudoviricetes code 15 clade</taxon>
    </lineage>
</organism>
<dbReference type="EMBL" id="OR769223">
    <property type="protein sequence ID" value="WQJ53403.1"/>
    <property type="molecule type" value="Genomic_DNA"/>
</dbReference>
<dbReference type="Proteomes" id="UP001358193">
    <property type="component" value="Segment"/>
</dbReference>
<proteinExistence type="predicted"/>
<evidence type="ECO:0000313" key="1">
    <source>
        <dbReference type="EMBL" id="WQJ53403.1"/>
    </source>
</evidence>
<evidence type="ECO:0000313" key="2">
    <source>
        <dbReference type="Proteomes" id="UP001358193"/>
    </source>
</evidence>
<protein>
    <submittedName>
        <fullName evidence="1">Uncharacterized protein</fullName>
    </submittedName>
</protein>